<dbReference type="InterPro" id="IPR043168">
    <property type="entry name" value="DegV_C"/>
</dbReference>
<dbReference type="SUPFAM" id="SSF82549">
    <property type="entry name" value="DAK1/DegV-like"/>
    <property type="match status" value="1"/>
</dbReference>
<dbReference type="SMART" id="SM01120">
    <property type="entry name" value="Dak2"/>
    <property type="match status" value="1"/>
</dbReference>
<keyword evidence="1" id="KW-0446">Lipid-binding</keyword>
<evidence type="ECO:0000313" key="4">
    <source>
        <dbReference type="Proteomes" id="UP000199603"/>
    </source>
</evidence>
<dbReference type="SMART" id="SM01121">
    <property type="entry name" value="Dak1_2"/>
    <property type="match status" value="1"/>
</dbReference>
<protein>
    <recommendedName>
        <fullName evidence="2">DhaL domain-containing protein</fullName>
    </recommendedName>
</protein>
<name>A0A1G6XYB3_9GAMM</name>
<dbReference type="InterPro" id="IPR003797">
    <property type="entry name" value="DegV"/>
</dbReference>
<dbReference type="GO" id="GO:0008289">
    <property type="term" value="F:lipid binding"/>
    <property type="evidence" value="ECO:0007669"/>
    <property type="project" value="UniProtKB-KW"/>
</dbReference>
<dbReference type="InterPro" id="IPR004007">
    <property type="entry name" value="DhaL_dom"/>
</dbReference>
<dbReference type="SUPFAM" id="SSF101473">
    <property type="entry name" value="DhaL-like"/>
    <property type="match status" value="1"/>
</dbReference>
<dbReference type="PROSITE" id="PS51482">
    <property type="entry name" value="DEGV"/>
    <property type="match status" value="1"/>
</dbReference>
<dbReference type="InterPro" id="IPR050270">
    <property type="entry name" value="DegV_domain_contain"/>
</dbReference>
<feature type="domain" description="DhaL" evidence="2">
    <location>
        <begin position="17"/>
        <end position="210"/>
    </location>
</feature>
<dbReference type="PROSITE" id="PS51480">
    <property type="entry name" value="DHAL"/>
    <property type="match status" value="1"/>
</dbReference>
<dbReference type="GO" id="GO:0004371">
    <property type="term" value="F:glycerone kinase activity"/>
    <property type="evidence" value="ECO:0007669"/>
    <property type="project" value="InterPro"/>
</dbReference>
<dbReference type="Gene3D" id="1.25.40.340">
    <property type="match status" value="1"/>
</dbReference>
<organism evidence="3 4">
    <name type="scientific">Aquimonas voraii</name>
    <dbReference type="NCBI Taxonomy" id="265719"/>
    <lineage>
        <taxon>Bacteria</taxon>
        <taxon>Pseudomonadati</taxon>
        <taxon>Pseudomonadota</taxon>
        <taxon>Gammaproteobacteria</taxon>
        <taxon>Lysobacterales</taxon>
        <taxon>Lysobacteraceae</taxon>
        <taxon>Aquimonas</taxon>
    </lineage>
</organism>
<dbReference type="Gene3D" id="3.30.1180.10">
    <property type="match status" value="1"/>
</dbReference>
<reference evidence="3 4" key="1">
    <citation type="submission" date="2016-10" db="EMBL/GenBank/DDBJ databases">
        <authorList>
            <person name="de Groot N.N."/>
        </authorList>
    </citation>
    <scope>NUCLEOTIDE SEQUENCE [LARGE SCALE GENOMIC DNA]</scope>
    <source>
        <strain evidence="3 4">DSM 16957</strain>
    </source>
</reference>
<dbReference type="PANTHER" id="PTHR33434">
    <property type="entry name" value="DEGV DOMAIN-CONTAINING PROTEIN DR_1986-RELATED"/>
    <property type="match status" value="1"/>
</dbReference>
<evidence type="ECO:0000256" key="1">
    <source>
        <dbReference type="ARBA" id="ARBA00023121"/>
    </source>
</evidence>
<dbReference type="Pfam" id="PF21645">
    <property type="entry name" value="FakA-like_M"/>
    <property type="match status" value="1"/>
</dbReference>
<dbReference type="EMBL" id="FNAG01000008">
    <property type="protein sequence ID" value="SDD83204.1"/>
    <property type="molecule type" value="Genomic_DNA"/>
</dbReference>
<accession>A0A1G6XYB3</accession>
<proteinExistence type="predicted"/>
<dbReference type="NCBIfam" id="TIGR00762">
    <property type="entry name" value="DegV"/>
    <property type="match status" value="1"/>
</dbReference>
<sequence>MVAVLSPRALEAPVTAAQMRRALIAGMRRVVERRELLDRINVFPVPDGDTGSNLAFTLNSVLSRSLSRRCAALGPLLRQVADDAVDGARGNSGAILAQFLSGVSERVADAEVLPPDELAAAAAAGADAARKALSEPREGTILSVIRAFADGMSRASAEGARDLRERFERALDAAHAALADTPRQLAVLRQAGVVDAGAQGFVDLLEGIADYLRTGRLKVAARVEHLEDIPFAGADLHEDVDPAHRWCTECLLSAEALDAEALRAALTAAGAESVVIAGGRQRVRIHAHVGAPAQLFELAGRFGKVSAHKAEDMLAQQHEASLAQAVAVVTDSGADYPAELAQRLGLSAVPVRVSFGEEEFLDKVSMSAAEFHRRLKASPVAPKTSQPPPGDFRRQFETRLSHHRELVYVGIARALSGTLQAGESAASRVAAERIRVVDSGHASCGQALLAIAAAEAAARGLGAAEVVAEVEALRPRVQTWAITRDVSFAVRGGRIPAWAGKLVAALGLTPVARAKPSGRLAIAGALTGGAQVAPERFARHLLKRLDARRRWRLLVGHVDCADDAQQLELRLREALQADSFGVVEVGPAIGAHAGSGALVVGLLDLGPIDRA</sequence>
<dbReference type="InterPro" id="IPR033470">
    <property type="entry name" value="FakA-like_C"/>
</dbReference>
<dbReference type="InterPro" id="IPR048394">
    <property type="entry name" value="FakA-like_M"/>
</dbReference>
<dbReference type="PANTHER" id="PTHR33434:SF2">
    <property type="entry name" value="FATTY ACID-BINDING PROTEIN TM_1468"/>
    <property type="match status" value="1"/>
</dbReference>
<dbReference type="AlphaFoldDB" id="A0A1G6XYB3"/>
<dbReference type="Pfam" id="PF02734">
    <property type="entry name" value="Dak2"/>
    <property type="match status" value="1"/>
</dbReference>
<dbReference type="InterPro" id="IPR036117">
    <property type="entry name" value="DhaL_dom_sf"/>
</dbReference>
<keyword evidence="4" id="KW-1185">Reference proteome</keyword>
<dbReference type="Pfam" id="PF02645">
    <property type="entry name" value="DegV"/>
    <property type="match status" value="1"/>
</dbReference>
<dbReference type="Proteomes" id="UP000199603">
    <property type="component" value="Unassembled WGS sequence"/>
</dbReference>
<dbReference type="STRING" id="265719.SAMN04488509_10838"/>
<dbReference type="Gene3D" id="3.40.50.10170">
    <property type="match status" value="1"/>
</dbReference>
<evidence type="ECO:0000313" key="3">
    <source>
        <dbReference type="EMBL" id="SDD83204.1"/>
    </source>
</evidence>
<dbReference type="OrthoDB" id="9760324at2"/>
<gene>
    <name evidence="3" type="ORF">SAMN04488509_10838</name>
</gene>
<evidence type="ECO:0000259" key="2">
    <source>
        <dbReference type="PROSITE" id="PS51480"/>
    </source>
</evidence>
<dbReference type="GO" id="GO:0006071">
    <property type="term" value="P:glycerol metabolic process"/>
    <property type="evidence" value="ECO:0007669"/>
    <property type="project" value="InterPro"/>
</dbReference>